<dbReference type="EMBL" id="JARBHB010000007">
    <property type="protein sequence ID" value="KAJ8879990.1"/>
    <property type="molecule type" value="Genomic_DNA"/>
</dbReference>
<dbReference type="Proteomes" id="UP001159363">
    <property type="component" value="Chromosome 6"/>
</dbReference>
<feature type="region of interest" description="Disordered" evidence="1">
    <location>
        <begin position="491"/>
        <end position="516"/>
    </location>
</feature>
<evidence type="ECO:0000313" key="3">
    <source>
        <dbReference type="Proteomes" id="UP001159363"/>
    </source>
</evidence>
<evidence type="ECO:0000256" key="1">
    <source>
        <dbReference type="SAM" id="MobiDB-lite"/>
    </source>
</evidence>
<gene>
    <name evidence="2" type="ORF">PR048_020611</name>
</gene>
<organism evidence="2 3">
    <name type="scientific">Dryococelus australis</name>
    <dbReference type="NCBI Taxonomy" id="614101"/>
    <lineage>
        <taxon>Eukaryota</taxon>
        <taxon>Metazoa</taxon>
        <taxon>Ecdysozoa</taxon>
        <taxon>Arthropoda</taxon>
        <taxon>Hexapoda</taxon>
        <taxon>Insecta</taxon>
        <taxon>Pterygota</taxon>
        <taxon>Neoptera</taxon>
        <taxon>Polyneoptera</taxon>
        <taxon>Phasmatodea</taxon>
        <taxon>Verophasmatodea</taxon>
        <taxon>Anareolatae</taxon>
        <taxon>Phasmatidae</taxon>
        <taxon>Eurycanthinae</taxon>
        <taxon>Dryococelus</taxon>
    </lineage>
</organism>
<name>A0ABQ9H6S2_9NEOP</name>
<feature type="region of interest" description="Disordered" evidence="1">
    <location>
        <begin position="315"/>
        <end position="334"/>
    </location>
</feature>
<reference evidence="2 3" key="1">
    <citation type="submission" date="2023-02" db="EMBL/GenBank/DDBJ databases">
        <title>LHISI_Scaffold_Assembly.</title>
        <authorList>
            <person name="Stuart O.P."/>
            <person name="Cleave R."/>
            <person name="Magrath M.J.L."/>
            <person name="Mikheyev A.S."/>
        </authorList>
    </citation>
    <scope>NUCLEOTIDE SEQUENCE [LARGE SCALE GENOMIC DNA]</scope>
    <source>
        <strain evidence="2">Daus_M_001</strain>
        <tissue evidence="2">Leg muscle</tissue>
    </source>
</reference>
<sequence length="814" mass="92940">MLLDARLIVSFKHVYFTHTAALFQLRLVGTLQIYSVQTIVGANKNSITPLDCQRIKEYVTLSEDCAASRTMERGWRGQQFRVRFAVSHNFRVGITFHCKKLRRSFKFQPTNFVKINRFHVYKYLCDVVMVKLYEFNVKKLRELNTMPAYTRQKAKSKYRNRIRLEIFSQKQSSDTHKTLYDRVKRCRERKINIKASERVNVDVFTQNKRPSWIDRLPYDVYRSALVHAVRRQTLRPVFVKLVGDPTCATDKSPPTLQREENATNVLRIVTVRQLLASVQYYHLAITAFEDLQSGSQKFHSSGVQRLAIEVFRADEGEAREKQPSSAASSDMIPTCENPVVTAPRIEPGPPQWKDHDGNTASLARRGDKALGVRVAVARIAPSLLDLGRAGARLPHHSQLVRHRSGVREALGSYPRVKAWESNGRFIKKRGSETMQAREVEDERETAIATAVLPSLTVTYSGRIHVRVFECIGNAYEEIVLTLKANAHECGDDTNMEQRRNARTGKTGDPRENTADQRHRLARLPRWSPVGNRARFVWVCGEQPNHYPTAAPLSLGKIDSEMQCETVSPDFVIIGFFFSDCLPLWLEIYRRIHVEELDVKENELRSYSVSRRRLRLTFRAGCQSRDTPDTRVKTEPPINYEGASVSRHGNRRTTSSFRLETVCILLAHLRLNCHAVNSSRHVEIFLCLVVAVIFVHIVCPSQLCDSDIKLSIFNRNAYAHRSTLLESNRLKHALVCVIDSVALMKPFLMIELQNTISHLVVSRPKNGDEHFRGYRLTSQVIYPSGTDITCEKLSFLGMHIAVMGEPGVILPYNEA</sequence>
<feature type="region of interest" description="Disordered" evidence="1">
    <location>
        <begin position="624"/>
        <end position="646"/>
    </location>
</feature>
<evidence type="ECO:0000313" key="2">
    <source>
        <dbReference type="EMBL" id="KAJ8879990.1"/>
    </source>
</evidence>
<accession>A0ABQ9H6S2</accession>
<comment type="caution">
    <text evidence="2">The sequence shown here is derived from an EMBL/GenBank/DDBJ whole genome shotgun (WGS) entry which is preliminary data.</text>
</comment>
<proteinExistence type="predicted"/>
<keyword evidence="3" id="KW-1185">Reference proteome</keyword>
<protein>
    <submittedName>
        <fullName evidence="2">Uncharacterized protein</fullName>
    </submittedName>
</protein>